<feature type="compositionally biased region" description="Polar residues" evidence="2">
    <location>
        <begin position="336"/>
        <end position="348"/>
    </location>
</feature>
<evidence type="ECO:0000256" key="2">
    <source>
        <dbReference type="SAM" id="MobiDB-lite"/>
    </source>
</evidence>
<name>A0A9W7C618_9STRA</name>
<evidence type="ECO:0000313" key="4">
    <source>
        <dbReference type="Proteomes" id="UP001165160"/>
    </source>
</evidence>
<feature type="region of interest" description="Disordered" evidence="2">
    <location>
        <begin position="471"/>
        <end position="520"/>
    </location>
</feature>
<dbReference type="PROSITE" id="PS50096">
    <property type="entry name" value="IQ"/>
    <property type="match status" value="1"/>
</dbReference>
<feature type="region of interest" description="Disordered" evidence="2">
    <location>
        <begin position="336"/>
        <end position="370"/>
    </location>
</feature>
<feature type="region of interest" description="Disordered" evidence="2">
    <location>
        <begin position="185"/>
        <end position="224"/>
    </location>
</feature>
<feature type="region of interest" description="Disordered" evidence="2">
    <location>
        <begin position="1"/>
        <end position="169"/>
    </location>
</feature>
<proteinExistence type="predicted"/>
<keyword evidence="1" id="KW-0175">Coiled coil</keyword>
<dbReference type="Proteomes" id="UP001165160">
    <property type="component" value="Unassembled WGS sequence"/>
</dbReference>
<evidence type="ECO:0000256" key="1">
    <source>
        <dbReference type="SAM" id="Coils"/>
    </source>
</evidence>
<dbReference type="AlphaFoldDB" id="A0A9W7C618"/>
<feature type="compositionally biased region" description="Acidic residues" evidence="2">
    <location>
        <begin position="91"/>
        <end position="103"/>
    </location>
</feature>
<accession>A0A9W7C618</accession>
<feature type="compositionally biased region" description="Low complexity" evidence="2">
    <location>
        <begin position="26"/>
        <end position="37"/>
    </location>
</feature>
<feature type="compositionally biased region" description="Acidic residues" evidence="2">
    <location>
        <begin position="120"/>
        <end position="140"/>
    </location>
</feature>
<reference evidence="4" key="1">
    <citation type="journal article" date="2023" name="Commun. Biol.">
        <title>Genome analysis of Parmales, the sister group of diatoms, reveals the evolutionary specialization of diatoms from phago-mixotrophs to photoautotrophs.</title>
        <authorList>
            <person name="Ban H."/>
            <person name="Sato S."/>
            <person name="Yoshikawa S."/>
            <person name="Yamada K."/>
            <person name="Nakamura Y."/>
            <person name="Ichinomiya M."/>
            <person name="Sato N."/>
            <person name="Blanc-Mathieu R."/>
            <person name="Endo H."/>
            <person name="Kuwata A."/>
            <person name="Ogata H."/>
        </authorList>
    </citation>
    <scope>NUCLEOTIDE SEQUENCE [LARGE SCALE GENOMIC DNA]</scope>
    <source>
        <strain evidence="4">NIES 3699</strain>
    </source>
</reference>
<protein>
    <submittedName>
        <fullName evidence="3">Uncharacterized protein</fullName>
    </submittedName>
</protein>
<sequence length="569" mass="64199">MADEVALSQDQPRISPGAEALSNSASSTSPDQNTNPSNNPPQQPDDKQRSSWIDQPPAEKRHTIGGKRFSITPLESDLMSFHETGSHDMSEEAGSDAGSDSDNDSEHSDKSAPSINSNLTDEESYAVDTDSDQEGLDETSIDGSKSSSKRMPFSQYQPEADDSSSHGSFDITMNIMSSLNETLSPASKQRYEAPTPKASDVKVMKKEKKKQRRASRAVAIKKDHERKENAATTIKYLLYIRRARNLARFLRSNPHLLKAGGHTAAVTVQRFIRGCFGRRRVKVLRGEYIFNPNLEMLVLRHGGANGLLDYVKKLEQENEQLLLDIANVNTMNLLTGSTQKRPQTQGASDTIPEPQRFDKDKPLPDTFDTRKLPPREKKYLLYKREPTSNAWVEQKLSLHGEHRLDVIQSTSLVKKDVKKKERKAKKEFMERTGKGMPNPKIDSVPKVVVKDPLREVEEIEARRGLVGDIEREEEEGVEEKLLQERKPEEEQVLNPPTAPAQVTVPVPGEELDDNNSSTIASNEPELDVVMQWRMRRGYLNDFLPKSELTKQKGKKFKSTRTRKMYEVHK</sequence>
<feature type="coiled-coil region" evidence="1">
    <location>
        <begin position="304"/>
        <end position="331"/>
    </location>
</feature>
<organism evidence="3 4">
    <name type="scientific">Triparma verrucosa</name>
    <dbReference type="NCBI Taxonomy" id="1606542"/>
    <lineage>
        <taxon>Eukaryota</taxon>
        <taxon>Sar</taxon>
        <taxon>Stramenopiles</taxon>
        <taxon>Ochrophyta</taxon>
        <taxon>Bolidophyceae</taxon>
        <taxon>Parmales</taxon>
        <taxon>Triparmaceae</taxon>
        <taxon>Triparma</taxon>
    </lineage>
</organism>
<comment type="caution">
    <text evidence="3">The sequence shown here is derived from an EMBL/GenBank/DDBJ whole genome shotgun (WGS) entry which is preliminary data.</text>
</comment>
<feature type="compositionally biased region" description="Basic and acidic residues" evidence="2">
    <location>
        <begin position="355"/>
        <end position="370"/>
    </location>
</feature>
<feature type="compositionally biased region" description="Basic residues" evidence="2">
    <location>
        <begin position="205"/>
        <end position="215"/>
    </location>
</feature>
<feature type="region of interest" description="Disordered" evidence="2">
    <location>
        <begin position="550"/>
        <end position="569"/>
    </location>
</feature>
<dbReference type="EMBL" id="BRXX01000309">
    <property type="protein sequence ID" value="GMI03932.1"/>
    <property type="molecule type" value="Genomic_DNA"/>
</dbReference>
<evidence type="ECO:0000313" key="3">
    <source>
        <dbReference type="EMBL" id="GMI03932.1"/>
    </source>
</evidence>
<keyword evidence="4" id="KW-1185">Reference proteome</keyword>
<gene>
    <name evidence="3" type="ORF">TrVE_jg8213</name>
</gene>
<feature type="compositionally biased region" description="Basic and acidic residues" evidence="2">
    <location>
        <begin position="478"/>
        <end position="489"/>
    </location>
</feature>
<feature type="compositionally biased region" description="Basic residues" evidence="2">
    <location>
        <begin position="551"/>
        <end position="562"/>
    </location>
</feature>